<dbReference type="RefSeq" id="WP_186503608.1">
    <property type="nucleotide sequence ID" value="NZ_JACOGK010000025.1"/>
</dbReference>
<evidence type="ECO:0000313" key="2">
    <source>
        <dbReference type="EMBL" id="MBC3537328.1"/>
    </source>
</evidence>
<dbReference type="CDD" id="cd00093">
    <property type="entry name" value="HTH_XRE"/>
    <property type="match status" value="1"/>
</dbReference>
<dbReference type="SUPFAM" id="SSF47413">
    <property type="entry name" value="lambda repressor-like DNA-binding domains"/>
    <property type="match status" value="1"/>
</dbReference>
<sequence length="71" mass="8171">MENLAEFIKQARIKKRKTQQQVADEAEVSRPYYADVERGRYTPSLKLLSKLGIILDLDLNFLKQNDGKTSS</sequence>
<dbReference type="Pfam" id="PF01381">
    <property type="entry name" value="HTH_3"/>
    <property type="match status" value="1"/>
</dbReference>
<proteinExistence type="predicted"/>
<keyword evidence="3" id="KW-1185">Reference proteome</keyword>
<dbReference type="Gene3D" id="1.10.260.40">
    <property type="entry name" value="lambda repressor-like DNA-binding domains"/>
    <property type="match status" value="1"/>
</dbReference>
<dbReference type="EMBL" id="JACOGK010000025">
    <property type="protein sequence ID" value="MBC3537328.1"/>
    <property type="molecule type" value="Genomic_DNA"/>
</dbReference>
<protein>
    <submittedName>
        <fullName evidence="2">Helix-turn-helix transcriptional regulator</fullName>
    </submittedName>
</protein>
<name>A0ABR6VJJ6_9FIRM</name>
<dbReference type="InterPro" id="IPR001387">
    <property type="entry name" value="Cro/C1-type_HTH"/>
</dbReference>
<dbReference type="PROSITE" id="PS50943">
    <property type="entry name" value="HTH_CROC1"/>
    <property type="match status" value="1"/>
</dbReference>
<reference evidence="2 3" key="1">
    <citation type="submission" date="2020-08" db="EMBL/GenBank/DDBJ databases">
        <authorList>
            <person name="Liu C."/>
            <person name="Sun Q."/>
        </authorList>
    </citation>
    <scope>NUCLEOTIDE SEQUENCE [LARGE SCALE GENOMIC DNA]</scope>
    <source>
        <strain evidence="2 3">NSJ-59</strain>
    </source>
</reference>
<gene>
    <name evidence="2" type="ORF">H8J70_08700</name>
</gene>
<evidence type="ECO:0000259" key="1">
    <source>
        <dbReference type="PROSITE" id="PS50943"/>
    </source>
</evidence>
<organism evidence="2 3">
    <name type="scientific">Megasphaera hominis</name>
    <dbReference type="NCBI Taxonomy" id="159836"/>
    <lineage>
        <taxon>Bacteria</taxon>
        <taxon>Bacillati</taxon>
        <taxon>Bacillota</taxon>
        <taxon>Negativicutes</taxon>
        <taxon>Veillonellales</taxon>
        <taxon>Veillonellaceae</taxon>
        <taxon>Megasphaera</taxon>
    </lineage>
</organism>
<dbReference type="InterPro" id="IPR010982">
    <property type="entry name" value="Lambda_DNA-bd_dom_sf"/>
</dbReference>
<feature type="domain" description="HTH cro/C1-type" evidence="1">
    <location>
        <begin position="8"/>
        <end position="62"/>
    </location>
</feature>
<dbReference type="Proteomes" id="UP000606870">
    <property type="component" value="Unassembled WGS sequence"/>
</dbReference>
<accession>A0ABR6VJJ6</accession>
<comment type="caution">
    <text evidence="2">The sequence shown here is derived from an EMBL/GenBank/DDBJ whole genome shotgun (WGS) entry which is preliminary data.</text>
</comment>
<dbReference type="SMART" id="SM00530">
    <property type="entry name" value="HTH_XRE"/>
    <property type="match status" value="1"/>
</dbReference>
<evidence type="ECO:0000313" key="3">
    <source>
        <dbReference type="Proteomes" id="UP000606870"/>
    </source>
</evidence>